<reference key="3">
    <citation type="submission" date="2010-02" db="EMBL/GenBank/DDBJ databases">
        <title>Complete genome sequence of Thermosphaera aggregans type strain (M11TL).</title>
        <authorList>
            <consortium name="US DOE Joint Genome Institute (JGI-PGF)"/>
            <person name="Spring S."/>
            <person name="Lapidus A."/>
            <person name="Munk C."/>
            <person name="Schroeder M."/>
            <person name="Glavina Del Rio T."/>
            <person name="Tice H."/>
            <person name="Copeland A."/>
            <person name="Cheng J.-F."/>
            <person name="Lucas S."/>
            <person name="Chen F."/>
            <person name="Nolan M."/>
            <person name="Bruce D."/>
            <person name="Goodwin L."/>
            <person name="Pitluck S."/>
            <person name="Ivanova N."/>
            <person name="Mavromatis K."/>
            <person name="Ovchinnikova G."/>
            <person name="Pati A."/>
            <person name="Chen A."/>
            <person name="Palaniappan K."/>
            <person name="Land M."/>
            <person name="Hauser L."/>
            <person name="Chang Y.-J."/>
            <person name="Jeffries C.C."/>
            <person name="Brettin T."/>
            <person name="Detter J.C."/>
            <person name="Tapia R."/>
            <person name="Han C."/>
            <person name="Chain P."/>
            <person name="Heimerl T."/>
            <person name="Weik F."/>
            <person name="Goker M."/>
            <person name="Rachel R."/>
            <person name="Bristow J."/>
            <person name="Eisen J.A."/>
            <person name="Markowitz V."/>
            <person name="Hugenholtz P."/>
            <person name="Kyrpides N.C."/>
            <person name="Klenk H.-P."/>
        </authorList>
    </citation>
    <scope>NUCLEOTIDE SEQUENCE</scope>
    <source>
        <strain>DSM 11486</strain>
    </source>
</reference>
<keyword evidence="1" id="KW-0472">Membrane</keyword>
<dbReference type="OrthoDB" id="19186at2157"/>
<keyword evidence="1" id="KW-0812">Transmembrane</keyword>
<protein>
    <submittedName>
        <fullName evidence="2">Uncharacterized protein</fullName>
    </submittedName>
</protein>
<dbReference type="GeneID" id="65843670"/>
<reference evidence="3" key="2">
    <citation type="journal article" date="2010" name="Stand. Genomic Sci.">
        <title>Complete genome sequence of Thermosphaera aggregans type strain (M11TLT).</title>
        <authorList>
            <person name="Spring S."/>
            <person name="Rachel R."/>
            <person name="Lapidus A."/>
            <person name="Davenport K."/>
            <person name="Tice H."/>
            <person name="Copeland A."/>
            <person name="Cheng J.-F."/>
            <person name="Lucas S."/>
            <person name="Chen F."/>
            <person name="Nolan M."/>
            <person name="Bruce D."/>
            <person name="Goodwin L."/>
            <person name="Pitluck S."/>
            <person name="Ivanova N."/>
            <person name="Mavromatis K."/>
            <person name="Ovchinnikova G."/>
            <person name="Pati A."/>
            <person name="Chen A."/>
            <person name="Palaniappan K."/>
            <person name="Land M."/>
            <person name="Hauser L."/>
            <person name="Chang Y.-J."/>
            <person name="Jeffries C.C."/>
            <person name="Brettin T."/>
            <person name="Detter J.C."/>
            <person name="Tapia R."/>
            <person name="Han C."/>
            <person name="Heimerl T."/>
            <person name="Weikl F."/>
            <person name="Brambilla E."/>
            <person name="Goker M."/>
            <person name="Bristow J."/>
            <person name="Eisen J.A."/>
            <person name="Markowitz V."/>
            <person name="Hugenholtz P."/>
            <person name="Kyrpides N.C."/>
            <person name="Klenk H.-P."/>
        </authorList>
    </citation>
    <scope>NUCLEOTIDE SEQUENCE [LARGE SCALE GENOMIC DNA]</scope>
    <source>
        <strain evidence="3">DSM 11486 / M11TL</strain>
    </source>
</reference>
<dbReference type="HOGENOM" id="CLU_497512_0_0_2"/>
<evidence type="ECO:0000313" key="3">
    <source>
        <dbReference type="Proteomes" id="UP000002376"/>
    </source>
</evidence>
<dbReference type="EMBL" id="CP001939">
    <property type="protein sequence ID" value="ADG91020.1"/>
    <property type="molecule type" value="Genomic_DNA"/>
</dbReference>
<gene>
    <name evidence="2" type="ordered locus">Tagg_0747</name>
</gene>
<keyword evidence="1" id="KW-1133">Transmembrane helix</keyword>
<accession>D5U1M0</accession>
<name>D5U1M0_THEAM</name>
<keyword evidence="3" id="KW-1185">Reference proteome</keyword>
<dbReference type="RefSeq" id="WP_013129613.1">
    <property type="nucleotide sequence ID" value="NC_014160.1"/>
</dbReference>
<reference evidence="2 3" key="1">
    <citation type="journal article" date="2010" name="Stand. Genomic Sci.">
        <title>Complete genome sequence of Thermosphaera aggregans type strain (M11TL).</title>
        <authorList>
            <person name="Spring S."/>
            <person name="Rachel R."/>
            <person name="Lapidus A."/>
            <person name="Davenport K."/>
            <person name="Tice H."/>
            <person name="Copeland A."/>
            <person name="Cheng J.F."/>
            <person name="Lucas S."/>
            <person name="Chen F."/>
            <person name="Nolan M."/>
            <person name="Bruce D."/>
            <person name="Goodwin L."/>
            <person name="Pitluck S."/>
            <person name="Ivanova N."/>
            <person name="Mavromatis K."/>
            <person name="Ovchinnikova G."/>
            <person name="Pati A."/>
            <person name="Chen A."/>
            <person name="Palaniappan K."/>
            <person name="Land M."/>
            <person name="Hauser L."/>
            <person name="Chang Y.J."/>
            <person name="Jeffries C.C."/>
            <person name="Brettin T."/>
            <person name="Detter J.C."/>
            <person name="Tapia R."/>
            <person name="Han C."/>
            <person name="Heimerl T."/>
            <person name="Weikl F."/>
            <person name="Brambilla E."/>
            <person name="Goker M."/>
            <person name="Bristow J."/>
            <person name="Eisen J.A."/>
            <person name="Markowitz V."/>
            <person name="Hugenholtz P."/>
            <person name="Kyrpides N.C."/>
            <person name="Klenk H.P."/>
        </authorList>
    </citation>
    <scope>NUCLEOTIDE SEQUENCE [LARGE SCALE GENOMIC DNA]</scope>
    <source>
        <strain evidence="3">DSM 11486 / M11TL</strain>
    </source>
</reference>
<dbReference type="KEGG" id="tag:Tagg_0747"/>
<feature type="transmembrane region" description="Helical" evidence="1">
    <location>
        <begin position="100"/>
        <end position="130"/>
    </location>
</feature>
<sequence length="547" mass="61364">MLVAKDKVATLISALQLLYSIMLTYLTGDFLYLVVTIVFTTLVFIVRKEHRDVVSLAWSVSVFTPQTPASIIPLLSLLIVHAELPVLKEFPERPRLWRSALTATVFTPVYLLNPYSTIPAAFYLVVNLVLSFKEYLRLSRVRVEVGEKVRSIVMGERAVFNFNITSKGVIAYRVIVNNEVQGEGFADGNHSFQLGLHPNTAGVHEYRVVFEIADPRGLSKIALDPFTLKIKVTPRSLVIMRAFREILAKYYSTITPPPIWVITPSWEYVTGSSTGTSNLREGVGAVGESGLEGIASGKVSPGGEEKERYKAHYTLVFFANMLRKYDQGLRVSVTGEYDGAREYIPGDHPRSIHWKKSISKGQLVVKSYSRSSEDGGGGGDVIIADWDASNPVELDRLINTTYAALFATKRRIRLLLKLPNGDMFYTEGTLVQIIAALNELLAQEEVKSRFNYESFFKPQVMIEETPTYPIWDELVNYYMGIARGLLKLLEEKNIGRNAGFILIYPMAYSLKYQVIGEYLRKVGFTDIKIKESANLKQMIRGLVGVGK</sequence>
<evidence type="ECO:0000313" key="2">
    <source>
        <dbReference type="EMBL" id="ADG91020.1"/>
    </source>
</evidence>
<dbReference type="STRING" id="633148.Tagg_0747"/>
<feature type="transmembrane region" description="Helical" evidence="1">
    <location>
        <begin position="30"/>
        <end position="46"/>
    </location>
</feature>
<proteinExistence type="predicted"/>
<dbReference type="eggNOG" id="arCOG02744">
    <property type="taxonomic scope" value="Archaea"/>
</dbReference>
<organism evidence="2 3">
    <name type="scientific">Thermosphaera aggregans (strain DSM 11486 / M11TL)</name>
    <dbReference type="NCBI Taxonomy" id="633148"/>
    <lineage>
        <taxon>Archaea</taxon>
        <taxon>Thermoproteota</taxon>
        <taxon>Thermoprotei</taxon>
        <taxon>Desulfurococcales</taxon>
        <taxon>Desulfurococcaceae</taxon>
        <taxon>Thermosphaera</taxon>
    </lineage>
</organism>
<evidence type="ECO:0000256" key="1">
    <source>
        <dbReference type="SAM" id="Phobius"/>
    </source>
</evidence>
<dbReference type="Proteomes" id="UP000002376">
    <property type="component" value="Chromosome"/>
</dbReference>
<dbReference type="AlphaFoldDB" id="D5U1M0"/>